<sequence>MGVNLLSESVQSLRLHDSALTAAAHFARKAGALRPELGPLRMSDVFFPTKTPKVGFVGFGNPKAMTYIQNCTL</sequence>
<name>A0A1H0WP22_9BURK</name>
<gene>
    <name evidence="1" type="ORF">SAMN04489708_14532</name>
</gene>
<evidence type="ECO:0000313" key="1">
    <source>
        <dbReference type="EMBL" id="SDP92422.1"/>
    </source>
</evidence>
<organism evidence="1 2">
    <name type="scientific">Paracidovorax cattleyae</name>
    <dbReference type="NCBI Taxonomy" id="80868"/>
    <lineage>
        <taxon>Bacteria</taxon>
        <taxon>Pseudomonadati</taxon>
        <taxon>Pseudomonadota</taxon>
        <taxon>Betaproteobacteria</taxon>
        <taxon>Burkholderiales</taxon>
        <taxon>Comamonadaceae</taxon>
        <taxon>Paracidovorax</taxon>
    </lineage>
</organism>
<proteinExistence type="predicted"/>
<accession>A0A1H0WP22</accession>
<protein>
    <submittedName>
        <fullName evidence="1">Uncharacterized protein</fullName>
    </submittedName>
</protein>
<dbReference type="EMBL" id="FNJL01000045">
    <property type="protein sequence ID" value="SDP92422.1"/>
    <property type="molecule type" value="Genomic_DNA"/>
</dbReference>
<evidence type="ECO:0000313" key="2">
    <source>
        <dbReference type="Proteomes" id="UP000199317"/>
    </source>
</evidence>
<dbReference type="AlphaFoldDB" id="A0A1H0WP22"/>
<reference evidence="2" key="1">
    <citation type="submission" date="2016-10" db="EMBL/GenBank/DDBJ databases">
        <authorList>
            <person name="Varghese N."/>
            <person name="Submissions S."/>
        </authorList>
    </citation>
    <scope>NUCLEOTIDE SEQUENCE [LARGE SCALE GENOMIC DNA]</scope>
    <source>
        <strain evidence="2">DSM 17101</strain>
    </source>
</reference>
<dbReference type="Proteomes" id="UP000199317">
    <property type="component" value="Unassembled WGS sequence"/>
</dbReference>
<keyword evidence="2" id="KW-1185">Reference proteome</keyword>